<dbReference type="Gene3D" id="2.40.170.20">
    <property type="entry name" value="TonB-dependent receptor, beta-barrel domain"/>
    <property type="match status" value="1"/>
</dbReference>
<sequence>MRYKIYMLSVLFFLSKFILAQTTDVVTGYVHNEDGIPLGDATVQVGNYGTTALSNGYFSLKNIPTGKHILVVSAVGYTAFQDTIVKLAQENLALQIRLSKDDKVLQEVTVLGKSETQQAKEQTVRAVVVDTRAVSTQATTLTDLMNRSTGVRIRQNGGLGGRPEISINGFQGKAIKYFKDGIPLDYMGDGYNIASLPLEALERIEVYKGVLPVSLGADALGGAVNLVSAKRRGSHMHTFYEIGSFNTHRLGVTAAHETKDQKWSYGTELFFNHSDNDYNAFVGVRNPNTANLEYMDMRMFHNAFQHSYGEAYVNIQNRNWADELRLSVAAFALEREQQHPALMTDPYGAILGKQQTVAPSLRYKKKLLDGRLSIDQFASYNNLQTRRIDTLMGSYDWYGEFTPKTTPGESRLPSLSKIHERQTVLRTNIGYQINSSTSLGFNYIFTDVRRDGEDPYGQRLQDTDIDVLSLESTYQKQIYGLSLDKYWLDEKLHNQLMGKFYHYSASGIQNTWFSTGVTEADKRRLSGNYWGIAEALRYRLTPSAFIRGSLEYTYRLPEREELFGNNIFVVPNFELNPEKSFNASLGYQQVIGGRLTVEANGFYRRTKGLILLVPIQAPNAQYQNQENVKGFGFDLDLNYHFATHYTLSGNATWQNLRLFGITDETDRWKNNARLRNTPYFFANAGIQSNHSAILSQNDNLKVFVHYNFLREFYLETIRKDLEPGGFLGLSGQANINSNLRIPNQHLLNAGFTYKLPSGDVNIGAEIRNMLNKNLYDYYRVQRPGRSFHLKLSYTLAKGG</sequence>
<dbReference type="PROSITE" id="PS52016">
    <property type="entry name" value="TONB_DEPENDENT_REC_3"/>
    <property type="match status" value="1"/>
</dbReference>
<feature type="signal peptide" evidence="9">
    <location>
        <begin position="1"/>
        <end position="20"/>
    </location>
</feature>
<protein>
    <submittedName>
        <fullName evidence="11">TonB-dependent receptor</fullName>
    </submittedName>
</protein>
<evidence type="ECO:0000313" key="12">
    <source>
        <dbReference type="Proteomes" id="UP000606494"/>
    </source>
</evidence>
<dbReference type="PANTHER" id="PTHR30069">
    <property type="entry name" value="TONB-DEPENDENT OUTER MEMBRANE RECEPTOR"/>
    <property type="match status" value="1"/>
</dbReference>
<gene>
    <name evidence="11" type="ORF">H8B17_06185</name>
</gene>
<organism evidence="11 12">
    <name type="scientific">Sphingobacterium arenae</name>
    <dbReference type="NCBI Taxonomy" id="1280598"/>
    <lineage>
        <taxon>Bacteria</taxon>
        <taxon>Pseudomonadati</taxon>
        <taxon>Bacteroidota</taxon>
        <taxon>Sphingobacteriia</taxon>
        <taxon>Sphingobacteriales</taxon>
        <taxon>Sphingobacteriaceae</taxon>
        <taxon>Sphingobacterium</taxon>
    </lineage>
</organism>
<evidence type="ECO:0000313" key="11">
    <source>
        <dbReference type="EMBL" id="MBD1425169.1"/>
    </source>
</evidence>
<keyword evidence="2 8" id="KW-0813">Transport</keyword>
<dbReference type="Proteomes" id="UP000606494">
    <property type="component" value="Unassembled WGS sequence"/>
</dbReference>
<dbReference type="InterPro" id="IPR037066">
    <property type="entry name" value="Plug_dom_sf"/>
</dbReference>
<dbReference type="InterPro" id="IPR012910">
    <property type="entry name" value="Plug_dom"/>
</dbReference>
<comment type="subcellular location">
    <subcellularLocation>
        <location evidence="1 8">Cell outer membrane</location>
        <topology evidence="1 8">Multi-pass membrane protein</topology>
    </subcellularLocation>
</comment>
<dbReference type="SUPFAM" id="SSF56935">
    <property type="entry name" value="Porins"/>
    <property type="match status" value="1"/>
</dbReference>
<proteinExistence type="inferred from homology"/>
<evidence type="ECO:0000256" key="9">
    <source>
        <dbReference type="SAM" id="SignalP"/>
    </source>
</evidence>
<accession>A0ABR7Y1J6</accession>
<dbReference type="InterPro" id="IPR039426">
    <property type="entry name" value="TonB-dep_rcpt-like"/>
</dbReference>
<evidence type="ECO:0000256" key="6">
    <source>
        <dbReference type="ARBA" id="ARBA00023136"/>
    </source>
</evidence>
<dbReference type="Gene3D" id="2.60.40.1120">
    <property type="entry name" value="Carboxypeptidase-like, regulatory domain"/>
    <property type="match status" value="1"/>
</dbReference>
<dbReference type="SUPFAM" id="SSF49464">
    <property type="entry name" value="Carboxypeptidase regulatory domain-like"/>
    <property type="match status" value="1"/>
</dbReference>
<keyword evidence="4 8" id="KW-0812">Transmembrane</keyword>
<keyword evidence="7 8" id="KW-0998">Cell outer membrane</keyword>
<dbReference type="RefSeq" id="WP_190308245.1">
    <property type="nucleotide sequence ID" value="NZ_JACNYK010000001.1"/>
</dbReference>
<dbReference type="Gene3D" id="2.170.130.10">
    <property type="entry name" value="TonB-dependent receptor, plug domain"/>
    <property type="match status" value="1"/>
</dbReference>
<dbReference type="InterPro" id="IPR036942">
    <property type="entry name" value="Beta-barrel_TonB_sf"/>
</dbReference>
<evidence type="ECO:0000256" key="3">
    <source>
        <dbReference type="ARBA" id="ARBA00022452"/>
    </source>
</evidence>
<evidence type="ECO:0000259" key="10">
    <source>
        <dbReference type="Pfam" id="PF07715"/>
    </source>
</evidence>
<keyword evidence="5 9" id="KW-0732">Signal</keyword>
<evidence type="ECO:0000256" key="7">
    <source>
        <dbReference type="ARBA" id="ARBA00023237"/>
    </source>
</evidence>
<dbReference type="PANTHER" id="PTHR30069:SF29">
    <property type="entry name" value="HEMOGLOBIN AND HEMOGLOBIN-HAPTOGLOBIN-BINDING PROTEIN 1-RELATED"/>
    <property type="match status" value="1"/>
</dbReference>
<comment type="caution">
    <text evidence="11">The sequence shown here is derived from an EMBL/GenBank/DDBJ whole genome shotgun (WGS) entry which is preliminary data.</text>
</comment>
<dbReference type="Pfam" id="PF07715">
    <property type="entry name" value="Plug"/>
    <property type="match status" value="1"/>
</dbReference>
<evidence type="ECO:0000256" key="2">
    <source>
        <dbReference type="ARBA" id="ARBA00022448"/>
    </source>
</evidence>
<keyword evidence="6 8" id="KW-0472">Membrane</keyword>
<name>A0ABR7Y1J6_9SPHI</name>
<dbReference type="EMBL" id="JACNYK010000001">
    <property type="protein sequence ID" value="MBD1425169.1"/>
    <property type="molecule type" value="Genomic_DNA"/>
</dbReference>
<keyword evidence="12" id="KW-1185">Reference proteome</keyword>
<evidence type="ECO:0000256" key="5">
    <source>
        <dbReference type="ARBA" id="ARBA00022729"/>
    </source>
</evidence>
<evidence type="ECO:0000256" key="4">
    <source>
        <dbReference type="ARBA" id="ARBA00022692"/>
    </source>
</evidence>
<reference evidence="11 12" key="1">
    <citation type="submission" date="2020-08" db="EMBL/GenBank/DDBJ databases">
        <title>Sphingobacterium sp. DN00404 isolated from aquaculture water.</title>
        <authorList>
            <person name="Zhang M."/>
        </authorList>
    </citation>
    <scope>NUCLEOTIDE SEQUENCE [LARGE SCALE GENOMIC DNA]</scope>
    <source>
        <strain evidence="11 12">KCTC 32294</strain>
    </source>
</reference>
<feature type="domain" description="TonB-dependent receptor plug" evidence="10">
    <location>
        <begin position="127"/>
        <end position="223"/>
    </location>
</feature>
<feature type="chain" id="PRO_5046304534" evidence="9">
    <location>
        <begin position="21"/>
        <end position="799"/>
    </location>
</feature>
<dbReference type="InterPro" id="IPR008969">
    <property type="entry name" value="CarboxyPept-like_regulatory"/>
</dbReference>
<evidence type="ECO:0000256" key="1">
    <source>
        <dbReference type="ARBA" id="ARBA00004571"/>
    </source>
</evidence>
<dbReference type="Pfam" id="PF13715">
    <property type="entry name" value="CarbopepD_reg_2"/>
    <property type="match status" value="1"/>
</dbReference>
<keyword evidence="11" id="KW-0675">Receptor</keyword>
<evidence type="ECO:0000256" key="8">
    <source>
        <dbReference type="PROSITE-ProRule" id="PRU01360"/>
    </source>
</evidence>
<keyword evidence="3 8" id="KW-1134">Transmembrane beta strand</keyword>
<comment type="similarity">
    <text evidence="8">Belongs to the TonB-dependent receptor family.</text>
</comment>